<evidence type="ECO:0000313" key="2">
    <source>
        <dbReference type="Proteomes" id="UP001163687"/>
    </source>
</evidence>
<dbReference type="KEGG" id="cmic:caldi_12560"/>
<dbReference type="EMBL" id="AP025628">
    <property type="protein sequence ID" value="BDG60166.1"/>
    <property type="molecule type" value="Genomic_DNA"/>
</dbReference>
<name>A0AA35G5U9_9FIRM</name>
<protein>
    <submittedName>
        <fullName evidence="1">Anthranilate synthase component II</fullName>
    </submittedName>
</protein>
<sequence>MQQAPLIGLTGYHIGPTEPVGGTLRGREGQSFTLVSEDYVEAVRRAGGLPVTLPLVRDEALIRAYVTRLDGLVLAGGEDIDPWTYGQEPGPHLGRVDPERDRFELALADHALQAGLPLLAVCRGMQLVNVLLGGTLYQDLSDRPGTSLAHNLRQGPRWYRVHPVSLAPGSVLAELYGKEVILTNSFHHQTIDRLGRGLAVIGTAPDGVIEALVMPDRPEFLAVQWHPEMVAAGDEEGLVPFRWLVVEAGRYRERVRSGDRV</sequence>
<dbReference type="SUPFAM" id="SSF52317">
    <property type="entry name" value="Class I glutamine amidotransferase-like"/>
    <property type="match status" value="1"/>
</dbReference>
<reference evidence="1" key="1">
    <citation type="submission" date="2022-03" db="EMBL/GenBank/DDBJ databases">
        <title>Complete genome sequence of Caldinitratiruptor microaerophilus.</title>
        <authorList>
            <person name="Mukaiyama R."/>
            <person name="Nishiyama T."/>
            <person name="Ueda K."/>
        </authorList>
    </citation>
    <scope>NUCLEOTIDE SEQUENCE</scope>
    <source>
        <strain evidence="1">JCM 16183</strain>
    </source>
</reference>
<dbReference type="PANTHER" id="PTHR43235">
    <property type="entry name" value="GLUTAMINE AMIDOTRANSFERASE PB2B2.05-RELATED"/>
    <property type="match status" value="1"/>
</dbReference>
<dbReference type="InterPro" id="IPR029062">
    <property type="entry name" value="Class_I_gatase-like"/>
</dbReference>
<dbReference type="AlphaFoldDB" id="A0AA35G5U9"/>
<dbReference type="FunFam" id="3.40.50.880:FF:000030">
    <property type="entry name" value="Gamma-glutamyl-gamma-aminobutyrate hydrolase PuuD"/>
    <property type="match status" value="1"/>
</dbReference>
<gene>
    <name evidence="1" type="ORF">caldi_12560</name>
</gene>
<dbReference type="InterPro" id="IPR011697">
    <property type="entry name" value="Peptidase_C26"/>
</dbReference>
<dbReference type="GO" id="GO:0033969">
    <property type="term" value="F:gamma-glutamyl-gamma-aminobutyrate hydrolase activity"/>
    <property type="evidence" value="ECO:0007669"/>
    <property type="project" value="TreeGrafter"/>
</dbReference>
<dbReference type="Gene3D" id="3.40.50.880">
    <property type="match status" value="1"/>
</dbReference>
<dbReference type="RefSeq" id="WP_264844230.1">
    <property type="nucleotide sequence ID" value="NZ_AP025628.1"/>
</dbReference>
<accession>A0AA35G5U9</accession>
<dbReference type="GO" id="GO:0006598">
    <property type="term" value="P:polyamine catabolic process"/>
    <property type="evidence" value="ECO:0007669"/>
    <property type="project" value="TreeGrafter"/>
</dbReference>
<dbReference type="InterPro" id="IPR044668">
    <property type="entry name" value="PuuD-like"/>
</dbReference>
<dbReference type="PANTHER" id="PTHR43235:SF1">
    <property type="entry name" value="GLUTAMINE AMIDOTRANSFERASE PB2B2.05-RELATED"/>
    <property type="match status" value="1"/>
</dbReference>
<dbReference type="PROSITE" id="PS51273">
    <property type="entry name" value="GATASE_TYPE_1"/>
    <property type="match status" value="1"/>
</dbReference>
<evidence type="ECO:0000313" key="1">
    <source>
        <dbReference type="EMBL" id="BDG60166.1"/>
    </source>
</evidence>
<organism evidence="1 2">
    <name type="scientific">Caldinitratiruptor microaerophilus</name>
    <dbReference type="NCBI Taxonomy" id="671077"/>
    <lineage>
        <taxon>Bacteria</taxon>
        <taxon>Bacillati</taxon>
        <taxon>Bacillota</taxon>
        <taxon>Clostridia</taxon>
        <taxon>Eubacteriales</taxon>
        <taxon>Symbiobacteriaceae</taxon>
        <taxon>Caldinitratiruptor</taxon>
    </lineage>
</organism>
<proteinExistence type="predicted"/>
<dbReference type="Pfam" id="PF07722">
    <property type="entry name" value="Peptidase_C26"/>
    <property type="match status" value="1"/>
</dbReference>
<dbReference type="GO" id="GO:0005829">
    <property type="term" value="C:cytosol"/>
    <property type="evidence" value="ECO:0007669"/>
    <property type="project" value="TreeGrafter"/>
</dbReference>
<keyword evidence="2" id="KW-1185">Reference proteome</keyword>
<dbReference type="Proteomes" id="UP001163687">
    <property type="component" value="Chromosome"/>
</dbReference>
<dbReference type="CDD" id="cd01745">
    <property type="entry name" value="GATase1_2"/>
    <property type="match status" value="1"/>
</dbReference>